<proteinExistence type="predicted"/>
<organism evidence="1 2">
    <name type="scientific">Mycolicibacterium doricum</name>
    <dbReference type="NCBI Taxonomy" id="126673"/>
    <lineage>
        <taxon>Bacteria</taxon>
        <taxon>Bacillati</taxon>
        <taxon>Actinomycetota</taxon>
        <taxon>Actinomycetes</taxon>
        <taxon>Mycobacteriales</taxon>
        <taxon>Mycobacteriaceae</taxon>
        <taxon>Mycolicibacterium</taxon>
    </lineage>
</organism>
<evidence type="ECO:0000313" key="2">
    <source>
        <dbReference type="Proteomes" id="UP000467201"/>
    </source>
</evidence>
<evidence type="ECO:0000313" key="1">
    <source>
        <dbReference type="EMBL" id="BBZ06103.1"/>
    </source>
</evidence>
<sequence>MKRRCDVDGEYADHDWWRNLTYPPGLCCLNHFGGTGTRPQRWAALVAARKAAAPRGWTLWSVRQLTADKQERRP</sequence>
<dbReference type="EMBL" id="AP022605">
    <property type="protein sequence ID" value="BBZ06103.1"/>
    <property type="molecule type" value="Genomic_DNA"/>
</dbReference>
<name>A0A7I7VPM8_9MYCO</name>
<dbReference type="AlphaFoldDB" id="A0A7I7VPM8"/>
<dbReference type="KEGG" id="mdr:MDOR_02720"/>
<dbReference type="Proteomes" id="UP000467201">
    <property type="component" value="Chromosome"/>
</dbReference>
<dbReference type="RefSeq" id="WP_133055524.1">
    <property type="nucleotide sequence ID" value="NZ_AP022605.1"/>
</dbReference>
<gene>
    <name evidence="1" type="ORF">MDOR_02720</name>
</gene>
<accession>A0A7I7VPM8</accession>
<reference evidence="1 2" key="1">
    <citation type="journal article" date="2019" name="Emerg. Microbes Infect.">
        <title>Comprehensive subspecies identification of 175 nontuberculous mycobacteria species based on 7547 genomic profiles.</title>
        <authorList>
            <person name="Matsumoto Y."/>
            <person name="Kinjo T."/>
            <person name="Motooka D."/>
            <person name="Nabeya D."/>
            <person name="Jung N."/>
            <person name="Uechi K."/>
            <person name="Horii T."/>
            <person name="Iida T."/>
            <person name="Fujita J."/>
            <person name="Nakamura S."/>
        </authorList>
    </citation>
    <scope>NUCLEOTIDE SEQUENCE [LARGE SCALE GENOMIC DNA]</scope>
    <source>
        <strain evidence="1 2">JCM 12405</strain>
    </source>
</reference>
<protein>
    <submittedName>
        <fullName evidence="1">Uncharacterized protein</fullName>
    </submittedName>
</protein>